<evidence type="ECO:0000256" key="6">
    <source>
        <dbReference type="ARBA" id="ARBA00022741"/>
    </source>
</evidence>
<feature type="domain" description="tRNA nucleotidyltransferase/poly(A) polymerase RNA and SrmB- binding" evidence="10">
    <location>
        <begin position="183"/>
        <end position="236"/>
    </location>
</feature>
<sequence length="387" mass="42007">MTRLPDHILADPVLHRVLDALEAQGNQAYLVGGAVRNALLGEPVDDIDIATDAMPDRTVALAARAGLRAVPTGIDHGTVTVVAEGRGFEVTTFRRDVQTDGRHAVVAFSTDMAEDAARRDFTMNALYADADGTVIDPVGGLADLRDRRLRFVGDPARRIREDYLRILRFFRFFARYGRHADRDALQACQDGRDGLDDISCERIGQEMRKLLAAADPLPALRLMSETGVLQKVLPDATLGRLRALESLPGQTGWLARLVALSQADLTNVLRLSRAEARDHRKLVAALVEDWSFSRIAYRLDSSLAEDAARLVQTAADHPMPRPGWPEARSACRANPLPVSAADLQPHLQGPALGRGLKAAEDAWIESGFSLPAPALIDAALLAGEDTA</sequence>
<dbReference type="InterPro" id="IPR050264">
    <property type="entry name" value="Bact_CCA-adding_enz_type3_sf"/>
</dbReference>
<proteinExistence type="inferred from homology"/>
<comment type="cofactor">
    <cofactor evidence="1">
        <name>Mg(2+)</name>
        <dbReference type="ChEBI" id="CHEBI:18420"/>
    </cofactor>
</comment>
<dbReference type="Pfam" id="PF01743">
    <property type="entry name" value="PolyA_pol"/>
    <property type="match status" value="1"/>
</dbReference>
<dbReference type="SUPFAM" id="SSF81891">
    <property type="entry name" value="Poly A polymerase C-terminal region-like"/>
    <property type="match status" value="1"/>
</dbReference>
<evidence type="ECO:0000256" key="5">
    <source>
        <dbReference type="ARBA" id="ARBA00022723"/>
    </source>
</evidence>
<evidence type="ECO:0000259" key="10">
    <source>
        <dbReference type="Pfam" id="PF12627"/>
    </source>
</evidence>
<dbReference type="PANTHER" id="PTHR46173:SF1">
    <property type="entry name" value="CCA TRNA NUCLEOTIDYLTRANSFERASE 1, MITOCHONDRIAL"/>
    <property type="match status" value="1"/>
</dbReference>
<keyword evidence="4" id="KW-0548">Nucleotidyltransferase</keyword>
<dbReference type="EMBL" id="JBHLWQ010000189">
    <property type="protein sequence ID" value="MFC0202460.1"/>
    <property type="molecule type" value="Genomic_DNA"/>
</dbReference>
<dbReference type="RefSeq" id="WP_265507166.1">
    <property type="nucleotide sequence ID" value="NZ_JAOTBE010000025.1"/>
</dbReference>
<evidence type="ECO:0000256" key="2">
    <source>
        <dbReference type="ARBA" id="ARBA00022679"/>
    </source>
</evidence>
<dbReference type="InterPro" id="IPR043519">
    <property type="entry name" value="NT_sf"/>
</dbReference>
<comment type="caution">
    <text evidence="11">The sequence shown here is derived from an EMBL/GenBank/DDBJ whole genome shotgun (WGS) entry which is preliminary data.</text>
</comment>
<evidence type="ECO:0000256" key="4">
    <source>
        <dbReference type="ARBA" id="ARBA00022695"/>
    </source>
</evidence>
<dbReference type="SUPFAM" id="SSF81301">
    <property type="entry name" value="Nucleotidyltransferase"/>
    <property type="match status" value="1"/>
</dbReference>
<keyword evidence="3" id="KW-0819">tRNA processing</keyword>
<evidence type="ECO:0000256" key="1">
    <source>
        <dbReference type="ARBA" id="ARBA00001946"/>
    </source>
</evidence>
<feature type="domain" description="Poly A polymerase head" evidence="9">
    <location>
        <begin position="28"/>
        <end position="150"/>
    </location>
</feature>
<dbReference type="InterPro" id="IPR002646">
    <property type="entry name" value="PolA_pol_head_dom"/>
</dbReference>
<keyword evidence="6" id="KW-0547">Nucleotide-binding</keyword>
<evidence type="ECO:0000313" key="12">
    <source>
        <dbReference type="Proteomes" id="UP001589795"/>
    </source>
</evidence>
<reference evidence="11 12" key="1">
    <citation type="submission" date="2024-09" db="EMBL/GenBank/DDBJ databases">
        <authorList>
            <person name="Sun Q."/>
            <person name="Mori K."/>
        </authorList>
    </citation>
    <scope>NUCLEOTIDE SEQUENCE [LARGE SCALE GENOMIC DNA]</scope>
    <source>
        <strain evidence="11 12">CCM 7904</strain>
    </source>
</reference>
<protein>
    <submittedName>
        <fullName evidence="11">CCA tRNA nucleotidyltransferase</fullName>
    </submittedName>
</protein>
<keyword evidence="12" id="KW-1185">Reference proteome</keyword>
<keyword evidence="7" id="KW-0460">Magnesium</keyword>
<name>A0ABV6CRH9_9RHOB</name>
<evidence type="ECO:0000256" key="7">
    <source>
        <dbReference type="ARBA" id="ARBA00022842"/>
    </source>
</evidence>
<organism evidence="11 12">
    <name type="scientific">Paracoccus rhizosphaerae</name>
    <dbReference type="NCBI Taxonomy" id="1133347"/>
    <lineage>
        <taxon>Bacteria</taxon>
        <taxon>Pseudomonadati</taxon>
        <taxon>Pseudomonadota</taxon>
        <taxon>Alphaproteobacteria</taxon>
        <taxon>Rhodobacterales</taxon>
        <taxon>Paracoccaceae</taxon>
        <taxon>Paracoccus</taxon>
    </lineage>
</organism>
<evidence type="ECO:0000259" key="9">
    <source>
        <dbReference type="Pfam" id="PF01743"/>
    </source>
</evidence>
<keyword evidence="8" id="KW-0694">RNA-binding</keyword>
<evidence type="ECO:0000256" key="3">
    <source>
        <dbReference type="ARBA" id="ARBA00022694"/>
    </source>
</evidence>
<evidence type="ECO:0000313" key="11">
    <source>
        <dbReference type="EMBL" id="MFC0202460.1"/>
    </source>
</evidence>
<dbReference type="PANTHER" id="PTHR46173">
    <property type="entry name" value="CCA TRNA NUCLEOTIDYLTRANSFERASE 1, MITOCHONDRIAL"/>
    <property type="match status" value="1"/>
</dbReference>
<dbReference type="InterPro" id="IPR032828">
    <property type="entry name" value="PolyA_RNA-bd"/>
</dbReference>
<accession>A0ABV6CRH9</accession>
<dbReference type="Gene3D" id="1.10.3090.10">
    <property type="entry name" value="cca-adding enzyme, domain 2"/>
    <property type="match status" value="1"/>
</dbReference>
<keyword evidence="2 8" id="KW-0808">Transferase</keyword>
<comment type="similarity">
    <text evidence="8">Belongs to the tRNA nucleotidyltransferase/poly(A) polymerase family.</text>
</comment>
<evidence type="ECO:0000256" key="8">
    <source>
        <dbReference type="RuleBase" id="RU003953"/>
    </source>
</evidence>
<dbReference type="CDD" id="cd05398">
    <property type="entry name" value="NT_ClassII-CCAase"/>
    <property type="match status" value="1"/>
</dbReference>
<gene>
    <name evidence="11" type="ORF">ACFFIZ_19645</name>
</gene>
<dbReference type="Pfam" id="PF12627">
    <property type="entry name" value="PolyA_pol_RNAbd"/>
    <property type="match status" value="1"/>
</dbReference>
<dbReference type="Proteomes" id="UP001589795">
    <property type="component" value="Unassembled WGS sequence"/>
</dbReference>
<dbReference type="Gene3D" id="3.30.460.10">
    <property type="entry name" value="Beta Polymerase, domain 2"/>
    <property type="match status" value="1"/>
</dbReference>
<keyword evidence="5" id="KW-0479">Metal-binding</keyword>